<name>A0A0F4I9E0_9ACTN</name>
<keyword evidence="3" id="KW-1185">Reference proteome</keyword>
<keyword evidence="1" id="KW-0732">Signal</keyword>
<dbReference type="AlphaFoldDB" id="A0A0F4I9E0"/>
<evidence type="ECO:0000313" key="3">
    <source>
        <dbReference type="Proteomes" id="UP000033551"/>
    </source>
</evidence>
<sequence>MNRLALLAAGATVLTALTAAPAFADTTPATPAETVTSCGPSGLQAGLSTRVCAEVTGTTVEFYGTVGLAGPPSPGSPAPEPKQLFTTLSVEVVGNDAPLVRQWPVVFTSSTVEVRGEAASASCGSTVRASFGVASFPWAARPVVHEVTLDC</sequence>
<dbReference type="EMBL" id="JZWV01001624">
    <property type="protein sequence ID" value="KJY18093.1"/>
    <property type="molecule type" value="Genomic_DNA"/>
</dbReference>
<evidence type="ECO:0008006" key="4">
    <source>
        <dbReference type="Google" id="ProtNLM"/>
    </source>
</evidence>
<dbReference type="Proteomes" id="UP000033551">
    <property type="component" value="Unassembled WGS sequence"/>
</dbReference>
<evidence type="ECO:0000256" key="1">
    <source>
        <dbReference type="SAM" id="SignalP"/>
    </source>
</evidence>
<evidence type="ECO:0000313" key="2">
    <source>
        <dbReference type="EMBL" id="KJY18093.1"/>
    </source>
</evidence>
<feature type="signal peptide" evidence="1">
    <location>
        <begin position="1"/>
        <end position="24"/>
    </location>
</feature>
<proteinExistence type="predicted"/>
<feature type="chain" id="PRO_5002469677" description="Lipoprotein" evidence="1">
    <location>
        <begin position="25"/>
        <end position="151"/>
    </location>
</feature>
<organism evidence="2 3">
    <name type="scientific">Streptomyces katrae</name>
    <dbReference type="NCBI Taxonomy" id="68223"/>
    <lineage>
        <taxon>Bacteria</taxon>
        <taxon>Bacillati</taxon>
        <taxon>Actinomycetota</taxon>
        <taxon>Actinomycetes</taxon>
        <taxon>Kitasatosporales</taxon>
        <taxon>Streptomycetaceae</taxon>
        <taxon>Streptomyces</taxon>
    </lineage>
</organism>
<comment type="caution">
    <text evidence="2">The sequence shown here is derived from an EMBL/GenBank/DDBJ whole genome shotgun (WGS) entry which is preliminary data.</text>
</comment>
<accession>A0A0F4I9E0</accession>
<dbReference type="OrthoDB" id="3872474at2"/>
<protein>
    <recommendedName>
        <fullName evidence="4">Lipoprotein</fullName>
    </recommendedName>
</protein>
<reference evidence="2 3" key="1">
    <citation type="submission" date="2015-02" db="EMBL/GenBank/DDBJ databases">
        <authorList>
            <person name="Ju K.-S."/>
            <person name="Doroghazi J.R."/>
            <person name="Metcalf W."/>
        </authorList>
    </citation>
    <scope>NUCLEOTIDE SEQUENCE [LARGE SCALE GENOMIC DNA]</scope>
    <source>
        <strain evidence="2 3">NRRL ISP-5550</strain>
    </source>
</reference>
<dbReference type="RefSeq" id="WP_045952558.1">
    <property type="nucleotide sequence ID" value="NZ_JZWV01001624.1"/>
</dbReference>
<dbReference type="PATRIC" id="fig|68223.7.peg.6121"/>
<gene>
    <name evidence="2" type="ORF">VR44_39695</name>
</gene>